<evidence type="ECO:0000256" key="1">
    <source>
        <dbReference type="ARBA" id="ARBA00022723"/>
    </source>
</evidence>
<keyword evidence="6" id="KW-1185">Reference proteome</keyword>
<dbReference type="InterPro" id="IPR017896">
    <property type="entry name" value="4Fe4S_Fe-S-bd"/>
</dbReference>
<keyword evidence="1" id="KW-0479">Metal-binding</keyword>
<dbReference type="PANTHER" id="PTHR42827:SF1">
    <property type="entry name" value="IRON-SULFUR CLUSTER-BINDING PROTEIN"/>
    <property type="match status" value="1"/>
</dbReference>
<keyword evidence="3" id="KW-0411">Iron-sulfur</keyword>
<dbReference type="AlphaFoldDB" id="A0A1G8Q0T7"/>
<dbReference type="Gene3D" id="3.30.70.20">
    <property type="match status" value="1"/>
</dbReference>
<dbReference type="EMBL" id="FNEB01000007">
    <property type="protein sequence ID" value="SDI98341.1"/>
    <property type="molecule type" value="Genomic_DNA"/>
</dbReference>
<evidence type="ECO:0000259" key="4">
    <source>
        <dbReference type="PROSITE" id="PS51379"/>
    </source>
</evidence>
<dbReference type="PROSITE" id="PS00198">
    <property type="entry name" value="4FE4S_FER_1"/>
    <property type="match status" value="1"/>
</dbReference>
<protein>
    <submittedName>
        <fullName evidence="5">4Fe-4S dicluster domain-containing protein</fullName>
    </submittedName>
</protein>
<dbReference type="InterPro" id="IPR017900">
    <property type="entry name" value="4Fe4S_Fe_S_CS"/>
</dbReference>
<dbReference type="GO" id="GO:0051536">
    <property type="term" value="F:iron-sulfur cluster binding"/>
    <property type="evidence" value="ECO:0007669"/>
    <property type="project" value="UniProtKB-KW"/>
</dbReference>
<feature type="domain" description="4Fe-4S ferredoxin-type" evidence="4">
    <location>
        <begin position="239"/>
        <end position="271"/>
    </location>
</feature>
<dbReference type="GO" id="GO:0046872">
    <property type="term" value="F:metal ion binding"/>
    <property type="evidence" value="ECO:0007669"/>
    <property type="project" value="UniProtKB-KW"/>
</dbReference>
<reference evidence="5 6" key="1">
    <citation type="submission" date="2016-10" db="EMBL/GenBank/DDBJ databases">
        <authorList>
            <person name="de Groot N.N."/>
        </authorList>
    </citation>
    <scope>NUCLEOTIDE SEQUENCE [LARGE SCALE GENOMIC DNA]</scope>
    <source>
        <strain evidence="5 6">DSM 28010</strain>
    </source>
</reference>
<organism evidence="5 6">
    <name type="scientific">Lutimaribacter saemankumensis</name>
    <dbReference type="NCBI Taxonomy" id="490829"/>
    <lineage>
        <taxon>Bacteria</taxon>
        <taxon>Pseudomonadati</taxon>
        <taxon>Pseudomonadota</taxon>
        <taxon>Alphaproteobacteria</taxon>
        <taxon>Rhodobacterales</taxon>
        <taxon>Roseobacteraceae</taxon>
        <taxon>Lutimaribacter</taxon>
    </lineage>
</organism>
<evidence type="ECO:0000313" key="5">
    <source>
        <dbReference type="EMBL" id="SDI98341.1"/>
    </source>
</evidence>
<name>A0A1G8Q0T7_9RHOB</name>
<dbReference type="SUPFAM" id="SSF54862">
    <property type="entry name" value="4Fe-4S ferredoxins"/>
    <property type="match status" value="1"/>
</dbReference>
<sequence length="325" mass="35034">MPRKSPHRPFTPDPAQMALAPEVSGNTINGLGETAPRRPRMVYWAPDPDTIPHGRMQRWFYSVRPDHPALVAARAARQEILDTPMADVAAARVDHAPGGWTAALDRFVADGTCEMTGVAEMQPGWVFEGYEIPQSRVIVLGVQHDYDAIAKAPEPDAGGEVVRQYGRAAGAAKTVANWLRGQGWEAEPVTGPMTGALALIPPALACGFGELGKHGSIINPEMGASFRLSAVLTDAPFAPTPPRDFGIDAFCAACRVCEDACPPQALSPEKQTVRGVSKWYVDFDRCLPFFNETHGCAICIAQCPWSRPGVGLNLAEKLARRAARD</sequence>
<accession>A0A1G8Q0T7</accession>
<dbReference type="STRING" id="490829.SAMN05421850_10771"/>
<dbReference type="RefSeq" id="WP_090029238.1">
    <property type="nucleotide sequence ID" value="NZ_FNEB01000007.1"/>
</dbReference>
<dbReference type="OrthoDB" id="9815745at2"/>
<evidence type="ECO:0000256" key="2">
    <source>
        <dbReference type="ARBA" id="ARBA00023004"/>
    </source>
</evidence>
<evidence type="ECO:0000313" key="6">
    <source>
        <dbReference type="Proteomes" id="UP000199340"/>
    </source>
</evidence>
<evidence type="ECO:0000256" key="3">
    <source>
        <dbReference type="ARBA" id="ARBA00023014"/>
    </source>
</evidence>
<keyword evidence="2" id="KW-0408">Iron</keyword>
<dbReference type="Proteomes" id="UP000199340">
    <property type="component" value="Unassembled WGS sequence"/>
</dbReference>
<dbReference type="Pfam" id="PF12838">
    <property type="entry name" value="Fer4_7"/>
    <property type="match status" value="1"/>
</dbReference>
<dbReference type="PANTHER" id="PTHR42827">
    <property type="entry name" value="IRON-SULFUR CLUSTER-BINDING PROTEIN-RELATED"/>
    <property type="match status" value="1"/>
</dbReference>
<proteinExistence type="predicted"/>
<dbReference type="PROSITE" id="PS51379">
    <property type="entry name" value="4FE4S_FER_2"/>
    <property type="match status" value="1"/>
</dbReference>
<gene>
    <name evidence="5" type="ORF">SAMN05421850_10771</name>
</gene>